<evidence type="ECO:0000256" key="1">
    <source>
        <dbReference type="SAM" id="MobiDB-lite"/>
    </source>
</evidence>
<reference evidence="2 3" key="1">
    <citation type="journal article" date="2019" name="Commun. Biol.">
        <title>The bagworm genome reveals a unique fibroin gene that provides high tensile strength.</title>
        <authorList>
            <person name="Kono N."/>
            <person name="Nakamura H."/>
            <person name="Ohtoshi R."/>
            <person name="Tomita M."/>
            <person name="Numata K."/>
            <person name="Arakawa K."/>
        </authorList>
    </citation>
    <scope>NUCLEOTIDE SEQUENCE [LARGE SCALE GENOMIC DNA]</scope>
</reference>
<gene>
    <name evidence="2" type="ORF">EVAR_2365_1</name>
</gene>
<dbReference type="EMBL" id="BGZK01000007">
    <property type="protein sequence ID" value="GBP01118.1"/>
    <property type="molecule type" value="Genomic_DNA"/>
</dbReference>
<dbReference type="Proteomes" id="UP000299102">
    <property type="component" value="Unassembled WGS sequence"/>
</dbReference>
<name>A0A4C1SIS2_EUMVA</name>
<dbReference type="AlphaFoldDB" id="A0A4C1SIS2"/>
<keyword evidence="3" id="KW-1185">Reference proteome</keyword>
<accession>A0A4C1SIS2</accession>
<protein>
    <submittedName>
        <fullName evidence="2">Uncharacterized protein</fullName>
    </submittedName>
</protein>
<organism evidence="2 3">
    <name type="scientific">Eumeta variegata</name>
    <name type="common">Bagworm moth</name>
    <name type="synonym">Eumeta japonica</name>
    <dbReference type="NCBI Taxonomy" id="151549"/>
    <lineage>
        <taxon>Eukaryota</taxon>
        <taxon>Metazoa</taxon>
        <taxon>Ecdysozoa</taxon>
        <taxon>Arthropoda</taxon>
        <taxon>Hexapoda</taxon>
        <taxon>Insecta</taxon>
        <taxon>Pterygota</taxon>
        <taxon>Neoptera</taxon>
        <taxon>Endopterygota</taxon>
        <taxon>Lepidoptera</taxon>
        <taxon>Glossata</taxon>
        <taxon>Ditrysia</taxon>
        <taxon>Tineoidea</taxon>
        <taxon>Psychidae</taxon>
        <taxon>Oiketicinae</taxon>
        <taxon>Eumeta</taxon>
    </lineage>
</organism>
<feature type="compositionally biased region" description="Basic and acidic residues" evidence="1">
    <location>
        <begin position="134"/>
        <end position="151"/>
    </location>
</feature>
<sequence length="292" mass="32782">MPQNYELSSDRTGLTTDLMLCTCPARAQRTSSSNSILTTRSEYIKNDDVFFWTAISNWSDSDLLFTRRLINVYCRPFYGRAFLFDAQRSDQSVTSRFGPGPLARDLTIASERDRGLSVIHKHSVCARSQNVNTKTRDLQTRVDANHSDRSANRSPADATATDRRYPERTSMPGERAQSGRSRRTGPRLHGNSLKDGRFRGAALTRRPLTRTSERASLAGRFGDGRPQSQYLFIPSANGRMRLKNGRELIRDAVPPPDVLECSSAFGPACAHVSLVTHTRLLRGIIMRGIYKR</sequence>
<feature type="region of interest" description="Disordered" evidence="1">
    <location>
        <begin position="130"/>
        <end position="210"/>
    </location>
</feature>
<proteinExistence type="predicted"/>
<evidence type="ECO:0000313" key="2">
    <source>
        <dbReference type="EMBL" id="GBP01118.1"/>
    </source>
</evidence>
<evidence type="ECO:0000313" key="3">
    <source>
        <dbReference type="Proteomes" id="UP000299102"/>
    </source>
</evidence>
<comment type="caution">
    <text evidence="2">The sequence shown here is derived from an EMBL/GenBank/DDBJ whole genome shotgun (WGS) entry which is preliminary data.</text>
</comment>